<organism evidence="2 3">
    <name type="scientific">Pontibacter diazotrophicus</name>
    <dbReference type="NCBI Taxonomy" id="1400979"/>
    <lineage>
        <taxon>Bacteria</taxon>
        <taxon>Pseudomonadati</taxon>
        <taxon>Bacteroidota</taxon>
        <taxon>Cytophagia</taxon>
        <taxon>Cytophagales</taxon>
        <taxon>Hymenobacteraceae</taxon>
        <taxon>Pontibacter</taxon>
    </lineage>
</organism>
<feature type="compositionally biased region" description="Basic and acidic residues" evidence="1">
    <location>
        <begin position="1"/>
        <end position="18"/>
    </location>
</feature>
<dbReference type="AlphaFoldDB" id="A0A3D8LI15"/>
<proteinExistence type="predicted"/>
<sequence>MDEAILRAHQSTEKENQPQDKLFSMKNPDQSSYMNNTHQAPLNESHINLMHSWMNLRGMDNQLAETKYSDLNQKNAS</sequence>
<evidence type="ECO:0000313" key="2">
    <source>
        <dbReference type="EMBL" id="RDV17083.1"/>
    </source>
</evidence>
<feature type="region of interest" description="Disordered" evidence="1">
    <location>
        <begin position="1"/>
        <end position="38"/>
    </location>
</feature>
<feature type="compositionally biased region" description="Polar residues" evidence="1">
    <location>
        <begin position="27"/>
        <end position="38"/>
    </location>
</feature>
<accession>A0A3D8LI15</accession>
<comment type="caution">
    <text evidence="2">The sequence shown here is derived from an EMBL/GenBank/DDBJ whole genome shotgun (WGS) entry which is preliminary data.</text>
</comment>
<keyword evidence="3" id="KW-1185">Reference proteome</keyword>
<evidence type="ECO:0000313" key="3">
    <source>
        <dbReference type="Proteomes" id="UP000256708"/>
    </source>
</evidence>
<reference evidence="3" key="1">
    <citation type="submission" date="2018-08" db="EMBL/GenBank/DDBJ databases">
        <authorList>
            <person name="Liu Z.-W."/>
            <person name="Du Z.-J."/>
        </authorList>
    </citation>
    <scope>NUCLEOTIDE SEQUENCE [LARGE SCALE GENOMIC DNA]</scope>
    <source>
        <strain evidence="3">H4X</strain>
    </source>
</reference>
<dbReference type="Proteomes" id="UP000256708">
    <property type="component" value="Unassembled WGS sequence"/>
</dbReference>
<gene>
    <name evidence="2" type="ORF">DXT99_00780</name>
</gene>
<dbReference type="EMBL" id="QRGR01000001">
    <property type="protein sequence ID" value="RDV17083.1"/>
    <property type="molecule type" value="Genomic_DNA"/>
</dbReference>
<name>A0A3D8LI15_9BACT</name>
<protein>
    <submittedName>
        <fullName evidence="2">Uncharacterized protein</fullName>
    </submittedName>
</protein>
<evidence type="ECO:0000256" key="1">
    <source>
        <dbReference type="SAM" id="MobiDB-lite"/>
    </source>
</evidence>